<comment type="cofactor">
    <cofactor evidence="2">
        <name>Mg(2+)</name>
        <dbReference type="ChEBI" id="CHEBI:18420"/>
    </cofactor>
</comment>
<dbReference type="RefSeq" id="WP_095719008.1">
    <property type="nucleotide sequence ID" value="NZ_NTGA01000026.1"/>
</dbReference>
<name>A0A2A2WM66_9ACTN</name>
<reference evidence="9" key="1">
    <citation type="submission" date="2017-09" db="EMBL/GenBank/DDBJ databases">
        <authorList>
            <person name="Zhang Y."/>
            <person name="Huang X."/>
            <person name="Liu J."/>
            <person name="Lu L."/>
            <person name="Peng K."/>
        </authorList>
    </citation>
    <scope>NUCLEOTIDE SEQUENCE [LARGE SCALE GENOMIC DNA]</scope>
    <source>
        <strain evidence="9">S-XJ-1</strain>
    </source>
</reference>
<dbReference type="AlphaFoldDB" id="A0A2A2WM66"/>
<keyword evidence="3" id="KW-0479">Metal-binding</keyword>
<organism evidence="8 9">
    <name type="scientific">Dietzia natronolimnaea</name>
    <dbReference type="NCBI Taxonomy" id="161920"/>
    <lineage>
        <taxon>Bacteria</taxon>
        <taxon>Bacillati</taxon>
        <taxon>Actinomycetota</taxon>
        <taxon>Actinomycetes</taxon>
        <taxon>Mycobacteriales</taxon>
        <taxon>Dietziaceae</taxon>
        <taxon>Dietzia</taxon>
    </lineage>
</organism>
<evidence type="ECO:0000313" key="8">
    <source>
        <dbReference type="EMBL" id="PAY22271.1"/>
    </source>
</evidence>
<evidence type="ECO:0000256" key="4">
    <source>
        <dbReference type="ARBA" id="ARBA00022801"/>
    </source>
</evidence>
<evidence type="ECO:0000259" key="7">
    <source>
        <dbReference type="PROSITE" id="PS51462"/>
    </source>
</evidence>
<dbReference type="PROSITE" id="PS51462">
    <property type="entry name" value="NUDIX"/>
    <property type="match status" value="1"/>
</dbReference>
<dbReference type="GO" id="GO:0046872">
    <property type="term" value="F:metal ion binding"/>
    <property type="evidence" value="ECO:0007669"/>
    <property type="project" value="UniProtKB-KW"/>
</dbReference>
<evidence type="ECO:0000256" key="5">
    <source>
        <dbReference type="ARBA" id="ARBA00022842"/>
    </source>
</evidence>
<comment type="cofactor">
    <cofactor evidence="1">
        <name>Mn(2+)</name>
        <dbReference type="ChEBI" id="CHEBI:29035"/>
    </cofactor>
</comment>
<dbReference type="OrthoDB" id="7183442at2"/>
<keyword evidence="9" id="KW-1185">Reference proteome</keyword>
<evidence type="ECO:0000256" key="2">
    <source>
        <dbReference type="ARBA" id="ARBA00001946"/>
    </source>
</evidence>
<dbReference type="GO" id="GO:0016818">
    <property type="term" value="F:hydrolase activity, acting on acid anhydrides, in phosphorus-containing anhydrides"/>
    <property type="evidence" value="ECO:0007669"/>
    <property type="project" value="InterPro"/>
</dbReference>
<accession>A0A2A2WM66</accession>
<gene>
    <name evidence="8" type="ORF">CEY15_14310</name>
</gene>
<dbReference type="InterPro" id="IPR000086">
    <property type="entry name" value="NUDIX_hydrolase_dom"/>
</dbReference>
<dbReference type="EMBL" id="NTGA01000026">
    <property type="protein sequence ID" value="PAY22271.1"/>
    <property type="molecule type" value="Genomic_DNA"/>
</dbReference>
<feature type="domain" description="Nudix hydrolase" evidence="7">
    <location>
        <begin position="11"/>
        <end position="214"/>
    </location>
</feature>
<evidence type="ECO:0000313" key="9">
    <source>
        <dbReference type="Proteomes" id="UP000218810"/>
    </source>
</evidence>
<dbReference type="PANTHER" id="PTHR12318:SF0">
    <property type="entry name" value="ACYL-COENZYME A DIPHOSPHATASE NUDT19"/>
    <property type="match status" value="1"/>
</dbReference>
<evidence type="ECO:0000256" key="1">
    <source>
        <dbReference type="ARBA" id="ARBA00001936"/>
    </source>
</evidence>
<dbReference type="PANTHER" id="PTHR12318">
    <property type="entry name" value="TESTOSTERONE-REGULATED PROTEIN RP2"/>
    <property type="match status" value="1"/>
</dbReference>
<dbReference type="SUPFAM" id="SSF55811">
    <property type="entry name" value="Nudix"/>
    <property type="match status" value="1"/>
</dbReference>
<dbReference type="Proteomes" id="UP000218810">
    <property type="component" value="Unassembled WGS sequence"/>
</dbReference>
<dbReference type="CDD" id="cd18870">
    <property type="entry name" value="NUDIX_AcylCoAdiphos_Nudt19"/>
    <property type="match status" value="1"/>
</dbReference>
<dbReference type="InterPro" id="IPR039121">
    <property type="entry name" value="NUDT19"/>
</dbReference>
<keyword evidence="6" id="KW-0464">Manganese</keyword>
<dbReference type="Gene3D" id="3.90.79.10">
    <property type="entry name" value="Nucleoside Triphosphate Pyrophosphohydrolase"/>
    <property type="match status" value="1"/>
</dbReference>
<proteinExistence type="predicted"/>
<keyword evidence="4 8" id="KW-0378">Hydrolase</keyword>
<sequence length="271" mass="29998">MTEGNDPTARPIKDASTVMVMRDSDRGPEVFVARRVRGMAFAGGMTVFPGGGVDASDDDPDVAWSGPAPAWWSERFGCDVPRARRLVCAAARETFEECGVLLADHLDGSPVADAGRYHSSREELESHRLTFSAFLADEDLSLAAGRLRPYDHWITPSVESRRYDTRFFLAALPEGQEPDDLTTEVDLTMWARPVDLLEDFRAGRSMLLPPTWTQLRVLAGFPDVAAALDSERRIVPVQPEVVEHRGGVRVRFDGSDEYWSDYQAGRPEAGS</sequence>
<keyword evidence="5" id="KW-0460">Magnesium</keyword>
<comment type="caution">
    <text evidence="8">The sequence shown here is derived from an EMBL/GenBank/DDBJ whole genome shotgun (WGS) entry which is preliminary data.</text>
</comment>
<dbReference type="InterPro" id="IPR015797">
    <property type="entry name" value="NUDIX_hydrolase-like_dom_sf"/>
</dbReference>
<evidence type="ECO:0000256" key="6">
    <source>
        <dbReference type="ARBA" id="ARBA00023211"/>
    </source>
</evidence>
<evidence type="ECO:0000256" key="3">
    <source>
        <dbReference type="ARBA" id="ARBA00022723"/>
    </source>
</evidence>
<protein>
    <submittedName>
        <fullName evidence="8">NUDIX hydrolase</fullName>
    </submittedName>
</protein>